<name>A0ABQ2L3D9_9BACL</name>
<gene>
    <name evidence="1" type="ORF">GCM10010969_23270</name>
</gene>
<dbReference type="Proteomes" id="UP000606653">
    <property type="component" value="Unassembled WGS sequence"/>
</dbReference>
<protein>
    <submittedName>
        <fullName evidence="1">Uncharacterized protein</fullName>
    </submittedName>
</protein>
<reference evidence="2" key="1">
    <citation type="journal article" date="2019" name="Int. J. Syst. Evol. Microbiol.">
        <title>The Global Catalogue of Microorganisms (GCM) 10K type strain sequencing project: providing services to taxonomists for standard genome sequencing and annotation.</title>
        <authorList>
            <consortium name="The Broad Institute Genomics Platform"/>
            <consortium name="The Broad Institute Genome Sequencing Center for Infectious Disease"/>
            <person name="Wu L."/>
            <person name="Ma J."/>
        </authorList>
    </citation>
    <scope>NUCLEOTIDE SEQUENCE [LARGE SCALE GENOMIC DNA]</scope>
    <source>
        <strain evidence="2">CGMCC 1.6964</strain>
    </source>
</reference>
<dbReference type="EMBL" id="BMLN01000006">
    <property type="protein sequence ID" value="GGO01215.1"/>
    <property type="molecule type" value="Genomic_DNA"/>
</dbReference>
<keyword evidence="2" id="KW-1185">Reference proteome</keyword>
<accession>A0ABQ2L3D9</accession>
<evidence type="ECO:0000313" key="1">
    <source>
        <dbReference type="EMBL" id="GGO01215.1"/>
    </source>
</evidence>
<proteinExistence type="predicted"/>
<organism evidence="1 2">
    <name type="scientific">Saccharibacillus kuerlensis</name>
    <dbReference type="NCBI Taxonomy" id="459527"/>
    <lineage>
        <taxon>Bacteria</taxon>
        <taxon>Bacillati</taxon>
        <taxon>Bacillota</taxon>
        <taxon>Bacilli</taxon>
        <taxon>Bacillales</taxon>
        <taxon>Paenibacillaceae</taxon>
        <taxon>Saccharibacillus</taxon>
    </lineage>
</organism>
<sequence length="74" mass="8031">MAACERSSVVGIGVGLFADYGAAQVLYARRGYIPDGKGVYTGDRYAHYGDTVTIDDNLVLYLTKKLDAHNEEEG</sequence>
<evidence type="ECO:0000313" key="2">
    <source>
        <dbReference type="Proteomes" id="UP000606653"/>
    </source>
</evidence>
<comment type="caution">
    <text evidence="1">The sequence shown here is derived from an EMBL/GenBank/DDBJ whole genome shotgun (WGS) entry which is preliminary data.</text>
</comment>